<feature type="domain" description="MrpA C-terminal/MbhD" evidence="15">
    <location>
        <begin position="851"/>
        <end position="914"/>
    </location>
</feature>
<feature type="transmembrane region" description="Helical" evidence="11">
    <location>
        <begin position="253"/>
        <end position="274"/>
    </location>
</feature>
<feature type="transmembrane region" description="Helical" evidence="11">
    <location>
        <begin position="571"/>
        <end position="595"/>
    </location>
</feature>
<dbReference type="PRINTS" id="PR01434">
    <property type="entry name" value="NADHDHGNASE5"/>
</dbReference>
<evidence type="ECO:0000259" key="17">
    <source>
        <dbReference type="Pfam" id="PF24961"/>
    </source>
</evidence>
<evidence type="ECO:0000256" key="11">
    <source>
        <dbReference type="SAM" id="Phobius"/>
    </source>
</evidence>
<feature type="compositionally biased region" description="Acidic residues" evidence="10">
    <location>
        <begin position="1196"/>
        <end position="1206"/>
    </location>
</feature>
<feature type="transmembrane region" description="Helical" evidence="11">
    <location>
        <begin position="810"/>
        <end position="832"/>
    </location>
</feature>
<feature type="transmembrane region" description="Helical" evidence="11">
    <location>
        <begin position="658"/>
        <end position="678"/>
    </location>
</feature>
<dbReference type="Pfam" id="PF20501">
    <property type="entry name" value="MbhE"/>
    <property type="match status" value="1"/>
</dbReference>
<dbReference type="Proteomes" id="UP000317881">
    <property type="component" value="Unassembled WGS sequence"/>
</dbReference>
<evidence type="ECO:0000256" key="4">
    <source>
        <dbReference type="ARBA" id="ARBA00022475"/>
    </source>
</evidence>
<evidence type="ECO:0000259" key="14">
    <source>
        <dbReference type="Pfam" id="PF04039"/>
    </source>
</evidence>
<feature type="region of interest" description="Disordered" evidence="10">
    <location>
        <begin position="218"/>
        <end position="239"/>
    </location>
</feature>
<feature type="transmembrane region" description="Helical" evidence="11">
    <location>
        <begin position="452"/>
        <end position="468"/>
    </location>
</feature>
<keyword evidence="7" id="KW-0406">Ion transport</keyword>
<evidence type="ECO:0000313" key="18">
    <source>
        <dbReference type="EMBL" id="GEC02677.1"/>
    </source>
</evidence>
<keyword evidence="6 11" id="KW-1133">Transmembrane helix</keyword>
<evidence type="ECO:0000256" key="10">
    <source>
        <dbReference type="SAM" id="MobiDB-lite"/>
    </source>
</evidence>
<dbReference type="RefSeq" id="WP_229864804.1">
    <property type="nucleotide sequence ID" value="NZ_BMWK01000001.1"/>
</dbReference>
<feature type="region of interest" description="Disordered" evidence="10">
    <location>
        <begin position="1187"/>
        <end position="1206"/>
    </location>
</feature>
<keyword evidence="3" id="KW-0050">Antiport</keyword>
<reference evidence="18 19" key="1">
    <citation type="submission" date="2019-06" db="EMBL/GenBank/DDBJ databases">
        <title>Whole genome shotgun sequence of Streptomyces spinoverrucosus NBRC 14228.</title>
        <authorList>
            <person name="Hosoyama A."/>
            <person name="Uohara A."/>
            <person name="Ohji S."/>
            <person name="Ichikawa N."/>
        </authorList>
    </citation>
    <scope>NUCLEOTIDE SEQUENCE [LARGE SCALE GENOMIC DNA]</scope>
    <source>
        <strain evidence="18 19">NBRC 14228</strain>
    </source>
</reference>
<feature type="transmembrane region" description="Helical" evidence="11">
    <location>
        <begin position="699"/>
        <end position="728"/>
    </location>
</feature>
<feature type="transmembrane region" description="Helical" evidence="11">
    <location>
        <begin position="281"/>
        <end position="299"/>
    </location>
</feature>
<evidence type="ECO:0000256" key="6">
    <source>
        <dbReference type="ARBA" id="ARBA00022989"/>
    </source>
</evidence>
<dbReference type="GO" id="GO:0015297">
    <property type="term" value="F:antiporter activity"/>
    <property type="evidence" value="ECO:0007669"/>
    <property type="project" value="UniProtKB-KW"/>
</dbReference>
<dbReference type="Pfam" id="PF00361">
    <property type="entry name" value="Proton_antipo_M"/>
    <property type="match status" value="1"/>
</dbReference>
<feature type="transmembrane region" description="Helical" evidence="11">
    <location>
        <begin position="987"/>
        <end position="1006"/>
    </location>
</feature>
<feature type="domain" description="NADH:quinone oxidoreductase/Mrp antiporter transmembrane" evidence="12">
    <location>
        <begin position="378"/>
        <end position="651"/>
    </location>
</feature>
<evidence type="ECO:0000259" key="15">
    <source>
        <dbReference type="Pfam" id="PF13244"/>
    </source>
</evidence>
<dbReference type="Pfam" id="PF13244">
    <property type="entry name" value="MbhD"/>
    <property type="match status" value="1"/>
</dbReference>
<feature type="domain" description="NfeD integral membrane" evidence="17">
    <location>
        <begin position="58"/>
        <end position="119"/>
    </location>
</feature>
<comment type="subcellular location">
    <subcellularLocation>
        <location evidence="1">Cell membrane</location>
        <topology evidence="1">Multi-pass membrane protein</topology>
    </subcellularLocation>
    <subcellularLocation>
        <location evidence="9">Membrane</location>
        <topology evidence="9">Multi-pass membrane protein</topology>
    </subcellularLocation>
</comment>
<dbReference type="InterPro" id="IPR046806">
    <property type="entry name" value="MrpA_C/MbhE"/>
</dbReference>
<dbReference type="InterPro" id="IPR007182">
    <property type="entry name" value="MnhB"/>
</dbReference>
<feature type="domain" description="MrpA C-terminal/MbhE" evidence="16">
    <location>
        <begin position="937"/>
        <end position="1005"/>
    </location>
</feature>
<feature type="transmembrane region" description="Helical" evidence="11">
    <location>
        <begin position="362"/>
        <end position="378"/>
    </location>
</feature>
<keyword evidence="4" id="KW-1003">Cell membrane</keyword>
<feature type="transmembrane region" description="Helical" evidence="11">
    <location>
        <begin position="891"/>
        <end position="910"/>
    </location>
</feature>
<dbReference type="Pfam" id="PF00662">
    <property type="entry name" value="Proton_antipo_N"/>
    <property type="match status" value="1"/>
</dbReference>
<feature type="transmembrane region" description="Helical" evidence="11">
    <location>
        <begin position="1082"/>
        <end position="1098"/>
    </location>
</feature>
<dbReference type="Pfam" id="PF04039">
    <property type="entry name" value="MnhB"/>
    <property type="match status" value="1"/>
</dbReference>
<dbReference type="GO" id="GO:0005886">
    <property type="term" value="C:plasma membrane"/>
    <property type="evidence" value="ECO:0007669"/>
    <property type="project" value="UniProtKB-SubCell"/>
</dbReference>
<evidence type="ECO:0000259" key="12">
    <source>
        <dbReference type="Pfam" id="PF00361"/>
    </source>
</evidence>
<gene>
    <name evidence="18" type="ORF">SSP24_03320</name>
</gene>
<evidence type="ECO:0000313" key="19">
    <source>
        <dbReference type="Proteomes" id="UP000317881"/>
    </source>
</evidence>
<keyword evidence="2" id="KW-0813">Transport</keyword>
<name>A0A4Y3V6U1_9ACTN</name>
<keyword evidence="5 9" id="KW-0812">Transmembrane</keyword>
<feature type="transmembrane region" description="Helical" evidence="11">
    <location>
        <begin position="844"/>
        <end position="862"/>
    </location>
</feature>
<feature type="transmembrane region" description="Helical" evidence="11">
    <location>
        <begin position="330"/>
        <end position="350"/>
    </location>
</feature>
<proteinExistence type="predicted"/>
<dbReference type="Pfam" id="PF24961">
    <property type="entry name" value="NfeD_membrane"/>
    <property type="match status" value="1"/>
</dbReference>
<feature type="transmembrane region" description="Helical" evidence="11">
    <location>
        <begin position="546"/>
        <end position="565"/>
    </location>
</feature>
<feature type="transmembrane region" description="Helical" evidence="11">
    <location>
        <begin position="415"/>
        <end position="440"/>
    </location>
</feature>
<keyword evidence="8 11" id="KW-0472">Membrane</keyword>
<evidence type="ECO:0000256" key="3">
    <source>
        <dbReference type="ARBA" id="ARBA00022449"/>
    </source>
</evidence>
<feature type="transmembrane region" description="Helical" evidence="11">
    <location>
        <begin position="1110"/>
        <end position="1133"/>
    </location>
</feature>
<feature type="domain" description="Na+/H+ antiporter MnhB subunit-related protein" evidence="14">
    <location>
        <begin position="1052"/>
        <end position="1174"/>
    </location>
</feature>
<feature type="transmembrane region" description="Helical" evidence="11">
    <location>
        <begin position="1058"/>
        <end position="1076"/>
    </location>
</feature>
<feature type="compositionally biased region" description="Basic residues" evidence="10">
    <location>
        <begin position="219"/>
        <end position="228"/>
    </location>
</feature>
<dbReference type="GO" id="GO:0006811">
    <property type="term" value="P:monoatomic ion transport"/>
    <property type="evidence" value="ECO:0007669"/>
    <property type="project" value="UniProtKB-KW"/>
</dbReference>
<feature type="transmembrane region" description="Helical" evidence="11">
    <location>
        <begin position="58"/>
        <end position="75"/>
    </location>
</feature>
<feature type="transmembrane region" description="Helical" evidence="11">
    <location>
        <begin position="107"/>
        <end position="124"/>
    </location>
</feature>
<dbReference type="InterPro" id="IPR025383">
    <property type="entry name" value="MrpA_C/MbhD"/>
</dbReference>
<feature type="transmembrane region" description="Helical" evidence="11">
    <location>
        <begin position="1153"/>
        <end position="1174"/>
    </location>
</feature>
<evidence type="ECO:0000256" key="2">
    <source>
        <dbReference type="ARBA" id="ARBA00022448"/>
    </source>
</evidence>
<dbReference type="InterPro" id="IPR001750">
    <property type="entry name" value="ND/Mrp_TM"/>
</dbReference>
<feature type="transmembrane region" description="Helical" evidence="11">
    <location>
        <begin position="519"/>
        <end position="539"/>
    </location>
</feature>
<dbReference type="PANTHER" id="PTHR43373">
    <property type="entry name" value="NA(+)/H(+) ANTIPORTER SUBUNIT"/>
    <property type="match status" value="1"/>
</dbReference>
<dbReference type="AlphaFoldDB" id="A0A4Y3V6U1"/>
<evidence type="ECO:0000256" key="5">
    <source>
        <dbReference type="ARBA" id="ARBA00022692"/>
    </source>
</evidence>
<comment type="caution">
    <text evidence="18">The sequence shown here is derived from an EMBL/GenBank/DDBJ whole genome shotgun (WGS) entry which is preliminary data.</text>
</comment>
<dbReference type="NCBIfam" id="NF009284">
    <property type="entry name" value="PRK12644.1"/>
    <property type="match status" value="1"/>
</dbReference>
<protein>
    <submittedName>
        <fullName evidence="18">Monovalent cation/H+ antiporter subunit A</fullName>
    </submittedName>
</protein>
<feature type="transmembrane region" description="Helical" evidence="11">
    <location>
        <begin position="748"/>
        <end position="767"/>
    </location>
</feature>
<evidence type="ECO:0000256" key="7">
    <source>
        <dbReference type="ARBA" id="ARBA00023065"/>
    </source>
</evidence>
<evidence type="ECO:0000256" key="1">
    <source>
        <dbReference type="ARBA" id="ARBA00004651"/>
    </source>
</evidence>
<keyword evidence="19" id="KW-1185">Reference proteome</keyword>
<evidence type="ECO:0000259" key="16">
    <source>
        <dbReference type="Pfam" id="PF20501"/>
    </source>
</evidence>
<evidence type="ECO:0000259" key="13">
    <source>
        <dbReference type="Pfam" id="PF00662"/>
    </source>
</evidence>
<feature type="transmembrane region" description="Helical" evidence="11">
    <location>
        <begin position="616"/>
        <end position="638"/>
    </location>
</feature>
<evidence type="ECO:0000256" key="9">
    <source>
        <dbReference type="RuleBase" id="RU000320"/>
    </source>
</evidence>
<dbReference type="InterPro" id="IPR056739">
    <property type="entry name" value="NfeD_membrane"/>
</dbReference>
<feature type="transmembrane region" description="Helical" evidence="11">
    <location>
        <begin position="81"/>
        <end position="100"/>
    </location>
</feature>
<dbReference type="PANTHER" id="PTHR43373:SF1">
    <property type="entry name" value="NA(+)_H(+) ANTIPORTER SUBUNIT A"/>
    <property type="match status" value="1"/>
</dbReference>
<feature type="domain" description="NADH-Ubiquinone oxidoreductase (complex I) chain 5 N-terminal" evidence="13">
    <location>
        <begin position="319"/>
        <end position="360"/>
    </location>
</feature>
<dbReference type="InterPro" id="IPR050616">
    <property type="entry name" value="CPA3_Na-H_Antiporter_A"/>
</dbReference>
<feature type="transmembrane region" description="Helical" evidence="11">
    <location>
        <begin position="384"/>
        <end position="403"/>
    </location>
</feature>
<dbReference type="InterPro" id="IPR001516">
    <property type="entry name" value="Proton_antipo_N"/>
</dbReference>
<organism evidence="18 19">
    <name type="scientific">Streptomyces spinoverrucosus</name>
    <dbReference type="NCBI Taxonomy" id="284043"/>
    <lineage>
        <taxon>Bacteria</taxon>
        <taxon>Bacillati</taxon>
        <taxon>Actinomycetota</taxon>
        <taxon>Actinomycetes</taxon>
        <taxon>Kitasatosporales</taxon>
        <taxon>Streptomycetaceae</taxon>
        <taxon>Streptomyces</taxon>
    </lineage>
</organism>
<evidence type="ECO:0000256" key="8">
    <source>
        <dbReference type="ARBA" id="ARBA00023136"/>
    </source>
</evidence>
<feature type="transmembrane region" description="Helical" evidence="11">
    <location>
        <begin position="931"/>
        <end position="951"/>
    </location>
</feature>
<dbReference type="EMBL" id="BJND01000004">
    <property type="protein sequence ID" value="GEC02677.1"/>
    <property type="molecule type" value="Genomic_DNA"/>
</dbReference>
<sequence>MARDMVRDGKSVSDQEARRINVIDVVAPPRDALLTELDGRRVVVGRRTRSGLLASPELAYLFLSIGTLAVIYELANPGMCFAGVIGVILLALGFVALSVLPFDVGGLLLLALAAALFVAPWWWAADRCSPAVWPGARGRRRRQPATRLCRAAKQTYDVPGAGPVRCCSKGRTGRRAHRVAHVSSARTGVCLGARRLPPVDPLDGRFGGSRPHTELIAASHRRSARSRHSGAERPGPLPRRALDAVRTPSAPEGVGAVLFLLGAHAVVAAAIPWWERRLGRAVWVVAALVPLAAVSWAGTRAARILDGGDYRESLSWAPSLGLTVDLRLDALSLLMLWIVAGVGAVVLLYCRYYVERDAGREAALLLAFAGAMAGLVLADNLFVLYVFWELTTVASFLLIAGRGESAEHRRAARQALLVTAAGGLVMLLGFVVLGQAAGTYRVSAILADPPDGGAVSAAVVLVLVGAFAKSAQMPLHGWLPAAMVAPTPVSAYLHAAAMVKAGVYLVARLAPALAEAGPWRPMVLGVGLTTMVLAAWRVLRATDLKLLLAYGTISELGLLTALLGAGTRTAALAGVVMLLAHAAFKAALFLSVGILDHQTGTRDIRELSGLGRRLPVLFGVTAVAAASMAGLPPLVGYLGKEASFEAFLHGTQLPSHALLTAVLLLGSALTVAYAARFLRGAFGGSPGRVADGAERPEPGFVAPVAVLSGAGLVLGVWYTGIAAVAAAYADGYPPVARSPYELSLWHGFTPVLGLSALSLLLGGLLHAGRRRAPSVPGLPDVQGAFDRTVAAVDRLAVAVTRRTQVGSLPVYLTVALVTVTVVPGAVLAGATPSLGSPSLWRSPIELPLAVVVLSAAAAVVAARHRLTGILLAGAVGYGVAGVFMVRGAPDLALTQFLVETMTLVVVVLVLRRMPVRFGPGRTTARARLLRAGAAGAIGLLVTCFALAASSARTAPAVSAGYVRRTAEAGATNVVNAILVDFRALDTLGEISVLVVAAVGVVSLVRVNGRDDAVARGGVRRRGTFPAAHWDEPRETWLPGAGERPGGERSVLLEVVTRLLFPSVLVLSLFLVFSGHYRPGGGFAGGLVAGQAFVLRYLVGGRADLGLAAPVPPGVVAGGGLMLTAVVGMLPPALGGAPLESALVTFHLPGVGTVKFATSLFFDIGVYLLVVGITLKLLSAVGVSLSEETPKSAETAESGEDGEGARR</sequence>
<feature type="transmembrane region" description="Helical" evidence="11">
    <location>
        <begin position="869"/>
        <end position="885"/>
    </location>
</feature>
<accession>A0A4Y3V6U1</accession>